<evidence type="ECO:0000313" key="3">
    <source>
        <dbReference type="EMBL" id="SFV35892.1"/>
    </source>
</evidence>
<dbReference type="PROSITE" id="PS51782">
    <property type="entry name" value="LYSM"/>
    <property type="match status" value="1"/>
</dbReference>
<dbReference type="PANTHER" id="PTHR33734">
    <property type="entry name" value="LYSM DOMAIN-CONTAINING GPI-ANCHORED PROTEIN 2"/>
    <property type="match status" value="1"/>
</dbReference>
<name>A0A1I7NMK6_9BACT</name>
<dbReference type="InterPro" id="IPR036779">
    <property type="entry name" value="LysM_dom_sf"/>
</dbReference>
<dbReference type="GO" id="GO:0008932">
    <property type="term" value="F:lytic endotransglycosylase activity"/>
    <property type="evidence" value="ECO:0007669"/>
    <property type="project" value="TreeGrafter"/>
</dbReference>
<dbReference type="Proteomes" id="UP000199537">
    <property type="component" value="Unassembled WGS sequence"/>
</dbReference>
<dbReference type="SMART" id="SM00257">
    <property type="entry name" value="LysM"/>
    <property type="match status" value="2"/>
</dbReference>
<evidence type="ECO:0000259" key="2">
    <source>
        <dbReference type="PROSITE" id="PS51782"/>
    </source>
</evidence>
<feature type="chain" id="PRO_5011654014" evidence="1">
    <location>
        <begin position="21"/>
        <end position="367"/>
    </location>
</feature>
<dbReference type="PANTHER" id="PTHR33734:SF22">
    <property type="entry name" value="MEMBRANE-BOUND LYTIC MUREIN TRANSGLYCOSYLASE D"/>
    <property type="match status" value="1"/>
</dbReference>
<evidence type="ECO:0000313" key="4">
    <source>
        <dbReference type="Proteomes" id="UP000199537"/>
    </source>
</evidence>
<dbReference type="Gene3D" id="3.10.350.10">
    <property type="entry name" value="LysM domain"/>
    <property type="match status" value="2"/>
</dbReference>
<dbReference type="STRING" id="1393122.SAMN05660895_2347"/>
<protein>
    <submittedName>
        <fullName evidence="3">LysM domain-containing protein</fullName>
    </submittedName>
</protein>
<proteinExistence type="predicted"/>
<sequence>MKGICGIILFCLFVIRLASAQAIVHEQQTSSQPDEARLFIEHRVMPGETWFRLGQIYRLNPALIARANGMTTDSALRLYTQIKIPLLAENFIQPHQVPSAGYQPVFHQVKPGETLYHISRLYPSATVEDLRNWNHLSGNDIRSGQLLVVGFMRFNADALPFSSTASHNMRILQSSVDDSIRPANRNTTSLLGVIAPKPAVHGHIPPPLPAAPETTHFSLAQNTSLPINETVASSEVNRQAVSSVSTVSSANAENQVSPFLDDYLQQSRQQGWKQAEIRGAGGWFSSNIPPSSRKYYVLFNQAPRGQIIQITNPLNGKSIYAKVLDGIPKLGENANLIVKISDAAQKDLGTTQDKFFCIVHYFVSEEK</sequence>
<evidence type="ECO:0000256" key="1">
    <source>
        <dbReference type="SAM" id="SignalP"/>
    </source>
</evidence>
<feature type="signal peptide" evidence="1">
    <location>
        <begin position="1"/>
        <end position="20"/>
    </location>
</feature>
<feature type="domain" description="LysM" evidence="2">
    <location>
        <begin position="105"/>
        <end position="149"/>
    </location>
</feature>
<dbReference type="RefSeq" id="WP_092460700.1">
    <property type="nucleotide sequence ID" value="NZ_FPCJ01000001.1"/>
</dbReference>
<dbReference type="AlphaFoldDB" id="A0A1I7NMK6"/>
<dbReference type="Pfam" id="PF01476">
    <property type="entry name" value="LysM"/>
    <property type="match status" value="2"/>
</dbReference>
<keyword evidence="4" id="KW-1185">Reference proteome</keyword>
<dbReference type="OrthoDB" id="2149800at2"/>
<dbReference type="SUPFAM" id="SSF54106">
    <property type="entry name" value="LysM domain"/>
    <property type="match status" value="1"/>
</dbReference>
<dbReference type="CDD" id="cd00118">
    <property type="entry name" value="LysM"/>
    <property type="match status" value="2"/>
</dbReference>
<organism evidence="3 4">
    <name type="scientific">Thermoflavifilum thermophilum</name>
    <dbReference type="NCBI Taxonomy" id="1393122"/>
    <lineage>
        <taxon>Bacteria</taxon>
        <taxon>Pseudomonadati</taxon>
        <taxon>Bacteroidota</taxon>
        <taxon>Chitinophagia</taxon>
        <taxon>Chitinophagales</taxon>
        <taxon>Chitinophagaceae</taxon>
        <taxon>Thermoflavifilum</taxon>
    </lineage>
</organism>
<gene>
    <name evidence="3" type="ORF">SAMN05660895_2347</name>
</gene>
<reference evidence="4" key="1">
    <citation type="submission" date="2016-10" db="EMBL/GenBank/DDBJ databases">
        <authorList>
            <person name="Varghese N."/>
            <person name="Submissions S."/>
        </authorList>
    </citation>
    <scope>NUCLEOTIDE SEQUENCE [LARGE SCALE GENOMIC DNA]</scope>
    <source>
        <strain evidence="4">DSM 14807</strain>
    </source>
</reference>
<keyword evidence="1" id="KW-0732">Signal</keyword>
<dbReference type="EMBL" id="FPCJ01000001">
    <property type="protein sequence ID" value="SFV35892.1"/>
    <property type="molecule type" value="Genomic_DNA"/>
</dbReference>
<dbReference type="InterPro" id="IPR018392">
    <property type="entry name" value="LysM"/>
</dbReference>
<accession>A0A1I7NMK6</accession>